<dbReference type="InterPro" id="IPR029787">
    <property type="entry name" value="Nucleotide_cyclase"/>
</dbReference>
<dbReference type="GO" id="GO:0035556">
    <property type="term" value="P:intracellular signal transduction"/>
    <property type="evidence" value="ECO:0007669"/>
    <property type="project" value="InterPro"/>
</dbReference>
<evidence type="ECO:0000256" key="1">
    <source>
        <dbReference type="SAM" id="Phobius"/>
    </source>
</evidence>
<dbReference type="PANTHER" id="PTHR43081:SF1">
    <property type="entry name" value="ADENYLATE CYCLASE, TERMINAL-DIFFERENTIATION SPECIFIC"/>
    <property type="match status" value="1"/>
</dbReference>
<reference evidence="4 5" key="1">
    <citation type="journal article" date="2013" name="Genome Announc.">
        <title>Draft Genome Sequence of Desulfotignum phosphitoxidans DSM 13687 Strain FiPS-3.</title>
        <authorList>
            <person name="Poehlein A."/>
            <person name="Daniel R."/>
            <person name="Simeonova D.D."/>
        </authorList>
    </citation>
    <scope>NUCLEOTIDE SEQUENCE [LARGE SCALE GENOMIC DNA]</scope>
    <source>
        <strain evidence="4 5">DSM 13687</strain>
    </source>
</reference>
<dbReference type="GO" id="GO:0006171">
    <property type="term" value="P:cAMP biosynthetic process"/>
    <property type="evidence" value="ECO:0007669"/>
    <property type="project" value="TreeGrafter"/>
</dbReference>
<dbReference type="SMART" id="SM00044">
    <property type="entry name" value="CYCc"/>
    <property type="match status" value="1"/>
</dbReference>
<proteinExistence type="predicted"/>
<keyword evidence="1" id="KW-0812">Transmembrane</keyword>
<evidence type="ECO:0000313" key="4">
    <source>
        <dbReference type="EMBL" id="EMS79982.1"/>
    </source>
</evidence>
<accession>S0G5V8</accession>
<sequence length="578" mass="64357">MEIKKIKKHRTLQGKLIILLLLPVFLIIFSGGALSFLYTRTALINQWNESAVLKLQRAAHYIEMRLLKPVELIETLFQVSREKQIPLSLDEVAAYLETIEGVLAVGVRKDTGLQAPAAHNHGAMMAFGGMTQFRHTRILDVSQPVYDTDAGHNAVIMSVTLVDSAGSGNGRIEIKMSFNYLLKDIIQLGWWQSDMACIVDKAGKYMAHTNMTMKGRHYLGGENDPLEQAILQEMKTAVSGTVQSPGYPPAMVAGFYKLEQVPWTIILFAKGKNILKPITNYRNAFVFGSGVLIFLILLLIRQHVGKIVHQIKTLSKNARKIARGEYGEPVKANSKDEIGQLVEIYNDMVTGLKERDFIRDSFGRYVDPEFAKLLLQHPDAGNLGGQRREVVLMMSDIRGFTPLSETLSPEIIIRILNQYFSHMIKIIQDHDGIIVDFFGDSILVFFDPVTGTIEDKVFCAVQCASRMQSEMAAFNEKMRLQQMPGLDMGIGINAGQVVVGNIGSETRSKYGVVGSAVNITSRIQAKAQKKEILISESVYAYVRDQVDITKKFTAKLKGVEGLTTLRAIDTIYALGKKP</sequence>
<dbReference type="RefSeq" id="WP_006965310.1">
    <property type="nucleotide sequence ID" value="NZ_APJX01000003.1"/>
</dbReference>
<dbReference type="SMART" id="SM00304">
    <property type="entry name" value="HAMP"/>
    <property type="match status" value="1"/>
</dbReference>
<keyword evidence="4" id="KW-0456">Lyase</keyword>
<dbReference type="GO" id="GO:0004016">
    <property type="term" value="F:adenylate cyclase activity"/>
    <property type="evidence" value="ECO:0007669"/>
    <property type="project" value="UniProtKB-EC"/>
</dbReference>
<organism evidence="4 5">
    <name type="scientific">Desulfotignum phosphitoxidans DSM 13687</name>
    <dbReference type="NCBI Taxonomy" id="1286635"/>
    <lineage>
        <taxon>Bacteria</taxon>
        <taxon>Pseudomonadati</taxon>
        <taxon>Thermodesulfobacteriota</taxon>
        <taxon>Desulfobacteria</taxon>
        <taxon>Desulfobacterales</taxon>
        <taxon>Desulfobacteraceae</taxon>
        <taxon>Desulfotignum</taxon>
    </lineage>
</organism>
<dbReference type="AlphaFoldDB" id="S0G5V8"/>
<name>S0G5V8_9BACT</name>
<dbReference type="PROSITE" id="PS50885">
    <property type="entry name" value="HAMP"/>
    <property type="match status" value="1"/>
</dbReference>
<feature type="domain" description="Guanylate cyclase" evidence="2">
    <location>
        <begin position="391"/>
        <end position="524"/>
    </location>
</feature>
<dbReference type="PANTHER" id="PTHR43081">
    <property type="entry name" value="ADENYLATE CYCLASE, TERMINAL-DIFFERENTIATION SPECIFIC-RELATED"/>
    <property type="match status" value="1"/>
</dbReference>
<dbReference type="Pfam" id="PF00672">
    <property type="entry name" value="HAMP"/>
    <property type="match status" value="1"/>
</dbReference>
<dbReference type="SUPFAM" id="SSF55073">
    <property type="entry name" value="Nucleotide cyclase"/>
    <property type="match status" value="1"/>
</dbReference>
<dbReference type="GO" id="GO:0016020">
    <property type="term" value="C:membrane"/>
    <property type="evidence" value="ECO:0007669"/>
    <property type="project" value="InterPro"/>
</dbReference>
<dbReference type="Pfam" id="PF00211">
    <property type="entry name" value="Guanylate_cyc"/>
    <property type="match status" value="1"/>
</dbReference>
<dbReference type="CDD" id="cd06225">
    <property type="entry name" value="HAMP"/>
    <property type="match status" value="1"/>
</dbReference>
<dbReference type="CDD" id="cd07302">
    <property type="entry name" value="CHD"/>
    <property type="match status" value="1"/>
</dbReference>
<dbReference type="Proteomes" id="UP000014216">
    <property type="component" value="Unassembled WGS sequence"/>
</dbReference>
<comment type="caution">
    <text evidence="4">The sequence shown here is derived from an EMBL/GenBank/DDBJ whole genome shotgun (WGS) entry which is preliminary data.</text>
</comment>
<dbReference type="EMBL" id="APJX01000003">
    <property type="protein sequence ID" value="EMS79982.1"/>
    <property type="molecule type" value="Genomic_DNA"/>
</dbReference>
<keyword evidence="1" id="KW-0472">Membrane</keyword>
<evidence type="ECO:0000259" key="2">
    <source>
        <dbReference type="PROSITE" id="PS50125"/>
    </source>
</evidence>
<dbReference type="OrthoDB" id="5427828at2"/>
<feature type="domain" description="HAMP" evidence="3">
    <location>
        <begin position="305"/>
        <end position="357"/>
    </location>
</feature>
<evidence type="ECO:0000259" key="3">
    <source>
        <dbReference type="PROSITE" id="PS50885"/>
    </source>
</evidence>
<dbReference type="Gene3D" id="1.10.8.500">
    <property type="entry name" value="HAMP domain in histidine kinase"/>
    <property type="match status" value="1"/>
</dbReference>
<dbReference type="Gene3D" id="3.30.70.1230">
    <property type="entry name" value="Nucleotide cyclase"/>
    <property type="match status" value="1"/>
</dbReference>
<dbReference type="InterPro" id="IPR003660">
    <property type="entry name" value="HAMP_dom"/>
</dbReference>
<dbReference type="PATRIC" id="fig|1286635.3.peg.1690"/>
<dbReference type="EC" id="4.6.1.1" evidence="4"/>
<keyword evidence="5" id="KW-1185">Reference proteome</keyword>
<keyword evidence="1" id="KW-1133">Transmembrane helix</keyword>
<evidence type="ECO:0000313" key="5">
    <source>
        <dbReference type="Proteomes" id="UP000014216"/>
    </source>
</evidence>
<dbReference type="Gene3D" id="3.30.450.20">
    <property type="entry name" value="PAS domain"/>
    <property type="match status" value="1"/>
</dbReference>
<gene>
    <name evidence="4" type="primary">cyaA3</name>
    <name evidence="4" type="ORF">Dpo_3c01240</name>
</gene>
<dbReference type="PROSITE" id="PS50125">
    <property type="entry name" value="GUANYLATE_CYCLASE_2"/>
    <property type="match status" value="1"/>
</dbReference>
<protein>
    <submittedName>
        <fullName evidence="4">Adenylate cyclase CyaA</fullName>
        <ecNumber evidence="4">4.6.1.1</ecNumber>
    </submittedName>
</protein>
<feature type="transmembrane region" description="Helical" evidence="1">
    <location>
        <begin position="281"/>
        <end position="300"/>
    </location>
</feature>
<dbReference type="InterPro" id="IPR001054">
    <property type="entry name" value="A/G_cyclase"/>
</dbReference>
<dbReference type="InterPro" id="IPR050697">
    <property type="entry name" value="Adenylyl/Guanylyl_Cyclase_3/4"/>
</dbReference>
<dbReference type="SUPFAM" id="SSF158472">
    <property type="entry name" value="HAMP domain-like"/>
    <property type="match status" value="1"/>
</dbReference>